<evidence type="ECO:0000313" key="14">
    <source>
        <dbReference type="Proteomes" id="UP000235965"/>
    </source>
</evidence>
<evidence type="ECO:0000256" key="9">
    <source>
        <dbReference type="PROSITE-ProRule" id="PRU00449"/>
    </source>
</evidence>
<comment type="similarity">
    <text evidence="1">Belongs to the APC13 family.</text>
</comment>
<proteinExistence type="inferred from homology"/>
<feature type="domain" description="AN1-type" evidence="12">
    <location>
        <begin position="100"/>
        <end position="148"/>
    </location>
</feature>
<dbReference type="Proteomes" id="UP000235965">
    <property type="component" value="Unassembled WGS sequence"/>
</dbReference>
<sequence>MDSQATIEGRKLDVVDDAWREDRLPNEDINVPPAELPDPEADNGDSHMTLKEQEQKWTDIALGILSGNLNKIPFLPNTSLAYYHNFFRSVMFCYRKMEFPELGKMCGLLECKQLDFLPFRCIHCQIIFCKDHYMPDKHKCTPDDTTVVSKATEPMKNYHCMYDNCSVSSLAEMCCQVCKKHFCLQHRHHGCVDKDQAVRDKEREKWEAPRKQFEIAKAEAERQVDASLNRAKKKESLNKTALKVQLMRLKGKASGFKGIPTSDRVYFLIYPPLTVPQKSKAVFMARQWPIGRVIDSAADICDIPNRNNQTAARKLRLFHQHDGQILCTEMERKLEQLLNEGTVMDGETLILEYVTETDPDSFCLKCLDRYKD</sequence>
<dbReference type="InterPro" id="IPR000058">
    <property type="entry name" value="Znf_AN1"/>
</dbReference>
<dbReference type="STRING" id="105785.A0A2J7RD63"/>
<keyword evidence="4 9" id="KW-0863">Zinc-finger</keyword>
<dbReference type="Pfam" id="PF25327">
    <property type="entry name" value="UBL_ZFAND1"/>
    <property type="match status" value="1"/>
</dbReference>
<dbReference type="Pfam" id="PF05839">
    <property type="entry name" value="Apc13p"/>
    <property type="match status" value="1"/>
</dbReference>
<evidence type="ECO:0000259" key="12">
    <source>
        <dbReference type="PROSITE" id="PS51039"/>
    </source>
</evidence>
<dbReference type="GO" id="GO:0005737">
    <property type="term" value="C:cytoplasm"/>
    <property type="evidence" value="ECO:0007669"/>
    <property type="project" value="TreeGrafter"/>
</dbReference>
<dbReference type="PANTHER" id="PTHR14677">
    <property type="entry name" value="ARSENITE INDUCUBLE RNA ASSOCIATED PROTEIN AIP-1-RELATED"/>
    <property type="match status" value="1"/>
</dbReference>
<dbReference type="InterPro" id="IPR035896">
    <property type="entry name" value="AN1-like_Znf"/>
</dbReference>
<dbReference type="SUPFAM" id="SSF118310">
    <property type="entry name" value="AN1-like Zinc finger"/>
    <property type="match status" value="2"/>
</dbReference>
<evidence type="ECO:0000256" key="6">
    <source>
        <dbReference type="ARBA" id="ARBA00022786"/>
    </source>
</evidence>
<keyword evidence="8" id="KW-0131">Cell cycle</keyword>
<dbReference type="PROSITE" id="PS51039">
    <property type="entry name" value="ZF_AN1"/>
    <property type="match status" value="1"/>
</dbReference>
<evidence type="ECO:0000256" key="1">
    <source>
        <dbReference type="ARBA" id="ARBA00006940"/>
    </source>
</evidence>
<evidence type="ECO:0000256" key="7">
    <source>
        <dbReference type="ARBA" id="ARBA00022833"/>
    </source>
</evidence>
<evidence type="ECO:0000256" key="8">
    <source>
        <dbReference type="ARBA" id="ARBA00023306"/>
    </source>
</evidence>
<organism evidence="13 14">
    <name type="scientific">Cryptotermes secundus</name>
    <dbReference type="NCBI Taxonomy" id="105785"/>
    <lineage>
        <taxon>Eukaryota</taxon>
        <taxon>Metazoa</taxon>
        <taxon>Ecdysozoa</taxon>
        <taxon>Arthropoda</taxon>
        <taxon>Hexapoda</taxon>
        <taxon>Insecta</taxon>
        <taxon>Pterygota</taxon>
        <taxon>Neoptera</taxon>
        <taxon>Polyneoptera</taxon>
        <taxon>Dictyoptera</taxon>
        <taxon>Blattodea</taxon>
        <taxon>Blattoidea</taxon>
        <taxon>Termitoidae</taxon>
        <taxon>Kalotermitidae</taxon>
        <taxon>Cryptotermitinae</taxon>
        <taxon>Cryptotermes</taxon>
    </lineage>
</organism>
<dbReference type="PANTHER" id="PTHR14677:SF20">
    <property type="entry name" value="ZINC FINGER AN1-TYPE CONTAINING 2A-RELATED"/>
    <property type="match status" value="1"/>
</dbReference>
<keyword evidence="2" id="KW-0132">Cell division</keyword>
<evidence type="ECO:0000256" key="2">
    <source>
        <dbReference type="ARBA" id="ARBA00022618"/>
    </source>
</evidence>
<feature type="coiled-coil region" evidence="10">
    <location>
        <begin position="210"/>
        <end position="237"/>
    </location>
</feature>
<dbReference type="AlphaFoldDB" id="A0A2J7RD63"/>
<dbReference type="InParanoid" id="A0A2J7RD63"/>
<dbReference type="InterPro" id="IPR057358">
    <property type="entry name" value="UBL_ZFAND1-like"/>
</dbReference>
<evidence type="ECO:0000256" key="5">
    <source>
        <dbReference type="ARBA" id="ARBA00022776"/>
    </source>
</evidence>
<dbReference type="InterPro" id="IPR008401">
    <property type="entry name" value="Apc13"/>
</dbReference>
<evidence type="ECO:0000256" key="3">
    <source>
        <dbReference type="ARBA" id="ARBA00022723"/>
    </source>
</evidence>
<dbReference type="SMART" id="SM00154">
    <property type="entry name" value="ZnF_AN1"/>
    <property type="match status" value="2"/>
</dbReference>
<comment type="caution">
    <text evidence="13">The sequence shown here is derived from an EMBL/GenBank/DDBJ whole genome shotgun (WGS) entry which is preliminary data.</text>
</comment>
<protein>
    <submittedName>
        <fullName evidence="13">AN1-type zinc finger protein 1</fullName>
    </submittedName>
</protein>
<keyword evidence="14" id="KW-1185">Reference proteome</keyword>
<keyword evidence="3" id="KW-0479">Metal-binding</keyword>
<reference evidence="13 14" key="1">
    <citation type="submission" date="2017-12" db="EMBL/GenBank/DDBJ databases">
        <title>Hemimetabolous genomes reveal molecular basis of termite eusociality.</title>
        <authorList>
            <person name="Harrison M.C."/>
            <person name="Jongepier E."/>
            <person name="Robertson H.M."/>
            <person name="Arning N."/>
            <person name="Bitard-Feildel T."/>
            <person name="Chao H."/>
            <person name="Childers C.P."/>
            <person name="Dinh H."/>
            <person name="Doddapaneni H."/>
            <person name="Dugan S."/>
            <person name="Gowin J."/>
            <person name="Greiner C."/>
            <person name="Han Y."/>
            <person name="Hu H."/>
            <person name="Hughes D.S.T."/>
            <person name="Huylmans A.-K."/>
            <person name="Kemena C."/>
            <person name="Kremer L.P.M."/>
            <person name="Lee S.L."/>
            <person name="Lopez-Ezquerra A."/>
            <person name="Mallet L."/>
            <person name="Monroy-Kuhn J.M."/>
            <person name="Moser A."/>
            <person name="Murali S.C."/>
            <person name="Muzny D.M."/>
            <person name="Otani S."/>
            <person name="Piulachs M.-D."/>
            <person name="Poelchau M."/>
            <person name="Qu J."/>
            <person name="Schaub F."/>
            <person name="Wada-Katsumata A."/>
            <person name="Worley K.C."/>
            <person name="Xie Q."/>
            <person name="Ylla G."/>
            <person name="Poulsen M."/>
            <person name="Gibbs R.A."/>
            <person name="Schal C."/>
            <person name="Richards S."/>
            <person name="Belles X."/>
            <person name="Korb J."/>
            <person name="Bornberg-Bauer E."/>
        </authorList>
    </citation>
    <scope>NUCLEOTIDE SEQUENCE [LARGE SCALE GENOMIC DNA]</scope>
    <source>
        <tissue evidence="13">Whole body</tissue>
    </source>
</reference>
<feature type="region of interest" description="Disordered" evidence="11">
    <location>
        <begin position="23"/>
        <end position="46"/>
    </location>
</feature>
<gene>
    <name evidence="13" type="primary">Zfand1</name>
    <name evidence="13" type="ORF">B7P43_G13743</name>
</gene>
<name>A0A2J7RD63_9NEOP</name>
<dbReference type="OrthoDB" id="25675at2759"/>
<evidence type="ECO:0000313" key="13">
    <source>
        <dbReference type="EMBL" id="PNF38774.1"/>
    </source>
</evidence>
<dbReference type="GO" id="GO:0051301">
    <property type="term" value="P:cell division"/>
    <property type="evidence" value="ECO:0007669"/>
    <property type="project" value="UniProtKB-KW"/>
</dbReference>
<dbReference type="GO" id="GO:0005680">
    <property type="term" value="C:anaphase-promoting complex"/>
    <property type="evidence" value="ECO:0007669"/>
    <property type="project" value="InterPro"/>
</dbReference>
<dbReference type="Gene3D" id="4.10.1110.10">
    <property type="entry name" value="AN1-like Zinc finger"/>
    <property type="match status" value="2"/>
</dbReference>
<dbReference type="EMBL" id="NEVH01005296">
    <property type="protein sequence ID" value="PNF38774.1"/>
    <property type="molecule type" value="Genomic_DNA"/>
</dbReference>
<dbReference type="Pfam" id="PF01428">
    <property type="entry name" value="zf-AN1"/>
    <property type="match status" value="1"/>
</dbReference>
<keyword evidence="6" id="KW-0833">Ubl conjugation pathway</keyword>
<evidence type="ECO:0000256" key="4">
    <source>
        <dbReference type="ARBA" id="ARBA00022771"/>
    </source>
</evidence>
<keyword evidence="5" id="KW-0498">Mitosis</keyword>
<evidence type="ECO:0000256" key="10">
    <source>
        <dbReference type="SAM" id="Coils"/>
    </source>
</evidence>
<accession>A0A2J7RD63</accession>
<dbReference type="GO" id="GO:0008270">
    <property type="term" value="F:zinc ion binding"/>
    <property type="evidence" value="ECO:0007669"/>
    <property type="project" value="UniProtKB-KW"/>
</dbReference>
<keyword evidence="10" id="KW-0175">Coiled coil</keyword>
<keyword evidence="7" id="KW-0862">Zinc</keyword>
<evidence type="ECO:0000256" key="11">
    <source>
        <dbReference type="SAM" id="MobiDB-lite"/>
    </source>
</evidence>